<evidence type="ECO:0000313" key="3">
    <source>
        <dbReference type="Proteomes" id="UP001052739"/>
    </source>
</evidence>
<dbReference type="Gene3D" id="3.40.430.10">
    <property type="entry name" value="Dihydrofolate Reductase, subunit A"/>
    <property type="match status" value="1"/>
</dbReference>
<sequence length="213" mass="23078">MSVVVALAVTPPRETGPGLRKLTYFVACSIDGFIGDPKGDATSMYSYVTGEFLEYLTSQYPETVAAPAWPVVGIEPGTPGRRFDTVIQGLGSYRLGLDAGVTSPYAHLREYVATRSLTESPDPNVELIADDLVGRIRELKAEEGGLDIWLCGGSTVAGELIEEIDELIIKTYPEVYGSGMPMFGAGFEPRAFELGAVRAFDNGVLVRTYTRKR</sequence>
<dbReference type="PANTHER" id="PTHR38011">
    <property type="entry name" value="DIHYDROFOLATE REDUCTASE FAMILY PROTEIN (AFU_ORTHOLOGUE AFUA_8G06820)"/>
    <property type="match status" value="1"/>
</dbReference>
<evidence type="ECO:0000259" key="1">
    <source>
        <dbReference type="Pfam" id="PF01872"/>
    </source>
</evidence>
<dbReference type="InterPro" id="IPR050765">
    <property type="entry name" value="Riboflavin_Biosynth_HTPR"/>
</dbReference>
<reference evidence="2" key="1">
    <citation type="submission" date="2024-05" db="EMBL/GenBank/DDBJ databases">
        <title>Whole genome shotgun sequence of Streptomyces hydrogenans NBRC 13475.</title>
        <authorList>
            <person name="Komaki H."/>
            <person name="Tamura T."/>
        </authorList>
    </citation>
    <scope>NUCLEOTIDE SEQUENCE</scope>
    <source>
        <strain evidence="2">NBRC 13475</strain>
    </source>
</reference>
<keyword evidence="3" id="KW-1185">Reference proteome</keyword>
<evidence type="ECO:0000313" key="2">
    <source>
        <dbReference type="EMBL" id="GHI19427.1"/>
    </source>
</evidence>
<dbReference type="PANTHER" id="PTHR38011:SF11">
    <property type="entry name" value="2,5-DIAMINO-6-RIBOSYLAMINO-4(3H)-PYRIMIDINONE 5'-PHOSPHATE REDUCTASE"/>
    <property type="match status" value="1"/>
</dbReference>
<dbReference type="InterPro" id="IPR024072">
    <property type="entry name" value="DHFR-like_dom_sf"/>
</dbReference>
<comment type="caution">
    <text evidence="2">The sequence shown here is derived from an EMBL/GenBank/DDBJ whole genome shotgun (WGS) entry which is preliminary data.</text>
</comment>
<dbReference type="SUPFAM" id="SSF53597">
    <property type="entry name" value="Dihydrofolate reductase-like"/>
    <property type="match status" value="1"/>
</dbReference>
<proteinExistence type="predicted"/>
<feature type="domain" description="Bacterial bifunctional deaminase-reductase C-terminal" evidence="1">
    <location>
        <begin position="20"/>
        <end position="205"/>
    </location>
</feature>
<gene>
    <name evidence="2" type="ORF">Shyd_07980</name>
</gene>
<name>A0ABQ3P322_9ACTN</name>
<accession>A0ABQ3P322</accession>
<dbReference type="InterPro" id="IPR002734">
    <property type="entry name" value="RibDG_C"/>
</dbReference>
<organism evidence="2 3">
    <name type="scientific">Streptomyces hydrogenans</name>
    <dbReference type="NCBI Taxonomy" id="1873719"/>
    <lineage>
        <taxon>Bacteria</taxon>
        <taxon>Bacillati</taxon>
        <taxon>Actinomycetota</taxon>
        <taxon>Actinomycetes</taxon>
        <taxon>Kitasatosporales</taxon>
        <taxon>Streptomycetaceae</taxon>
        <taxon>Streptomyces</taxon>
    </lineage>
</organism>
<protein>
    <submittedName>
        <fullName evidence="2">Deaminase</fullName>
    </submittedName>
</protein>
<dbReference type="EMBL" id="BNDW01000004">
    <property type="protein sequence ID" value="GHI19427.1"/>
    <property type="molecule type" value="Genomic_DNA"/>
</dbReference>
<dbReference type="Proteomes" id="UP001052739">
    <property type="component" value="Unassembled WGS sequence"/>
</dbReference>
<dbReference type="Pfam" id="PF01872">
    <property type="entry name" value="RibD_C"/>
    <property type="match status" value="1"/>
</dbReference>